<dbReference type="Proteomes" id="UP001597114">
    <property type="component" value="Unassembled WGS sequence"/>
</dbReference>
<evidence type="ECO:0000256" key="2">
    <source>
        <dbReference type="ARBA" id="ARBA00023315"/>
    </source>
</evidence>
<proteinExistence type="predicted"/>
<evidence type="ECO:0000259" key="3">
    <source>
        <dbReference type="PROSITE" id="PS51186"/>
    </source>
</evidence>
<dbReference type="CDD" id="cd04301">
    <property type="entry name" value="NAT_SF"/>
    <property type="match status" value="1"/>
</dbReference>
<dbReference type="PANTHER" id="PTHR43877">
    <property type="entry name" value="AMINOALKYLPHOSPHONATE N-ACETYLTRANSFERASE-RELATED-RELATED"/>
    <property type="match status" value="1"/>
</dbReference>
<name>A0ABW4ER81_9PSEU</name>
<dbReference type="RefSeq" id="WP_344720213.1">
    <property type="nucleotide sequence ID" value="NZ_BAAAUS010000006.1"/>
</dbReference>
<dbReference type="InterPro" id="IPR016181">
    <property type="entry name" value="Acyl_CoA_acyltransferase"/>
</dbReference>
<organism evidence="4 5">
    <name type="scientific">Pseudonocardia yunnanensis</name>
    <dbReference type="NCBI Taxonomy" id="58107"/>
    <lineage>
        <taxon>Bacteria</taxon>
        <taxon>Bacillati</taxon>
        <taxon>Actinomycetota</taxon>
        <taxon>Actinomycetes</taxon>
        <taxon>Pseudonocardiales</taxon>
        <taxon>Pseudonocardiaceae</taxon>
        <taxon>Pseudonocardia</taxon>
    </lineage>
</organism>
<dbReference type="Gene3D" id="3.40.630.30">
    <property type="match status" value="1"/>
</dbReference>
<evidence type="ECO:0000256" key="1">
    <source>
        <dbReference type="ARBA" id="ARBA00022679"/>
    </source>
</evidence>
<evidence type="ECO:0000313" key="5">
    <source>
        <dbReference type="Proteomes" id="UP001597114"/>
    </source>
</evidence>
<dbReference type="Pfam" id="PF00583">
    <property type="entry name" value="Acetyltransf_1"/>
    <property type="match status" value="1"/>
</dbReference>
<dbReference type="InterPro" id="IPR050832">
    <property type="entry name" value="Bact_Acetyltransf"/>
</dbReference>
<dbReference type="InterPro" id="IPR000182">
    <property type="entry name" value="GNAT_dom"/>
</dbReference>
<keyword evidence="1" id="KW-0808">Transferase</keyword>
<comment type="caution">
    <text evidence="4">The sequence shown here is derived from an EMBL/GenBank/DDBJ whole genome shotgun (WGS) entry which is preliminary data.</text>
</comment>
<evidence type="ECO:0000313" key="4">
    <source>
        <dbReference type="EMBL" id="MFD1518121.1"/>
    </source>
</evidence>
<reference evidence="5" key="1">
    <citation type="journal article" date="2019" name="Int. J. Syst. Evol. Microbiol.">
        <title>The Global Catalogue of Microorganisms (GCM) 10K type strain sequencing project: providing services to taxonomists for standard genome sequencing and annotation.</title>
        <authorList>
            <consortium name="The Broad Institute Genomics Platform"/>
            <consortium name="The Broad Institute Genome Sequencing Center for Infectious Disease"/>
            <person name="Wu L."/>
            <person name="Ma J."/>
        </authorList>
    </citation>
    <scope>NUCLEOTIDE SEQUENCE [LARGE SCALE GENOMIC DNA]</scope>
    <source>
        <strain evidence="5">CCM 7043</strain>
    </source>
</reference>
<dbReference type="EMBL" id="JBHUCO010000012">
    <property type="protein sequence ID" value="MFD1518121.1"/>
    <property type="molecule type" value="Genomic_DNA"/>
</dbReference>
<dbReference type="SUPFAM" id="SSF55729">
    <property type="entry name" value="Acyl-CoA N-acyltransferases (Nat)"/>
    <property type="match status" value="1"/>
</dbReference>
<keyword evidence="5" id="KW-1185">Reference proteome</keyword>
<keyword evidence="2" id="KW-0012">Acyltransferase</keyword>
<dbReference type="PROSITE" id="PS51186">
    <property type="entry name" value="GNAT"/>
    <property type="match status" value="1"/>
</dbReference>
<feature type="domain" description="N-acetyltransferase" evidence="3">
    <location>
        <begin position="1"/>
        <end position="148"/>
    </location>
</feature>
<dbReference type="PANTHER" id="PTHR43877:SF2">
    <property type="entry name" value="AMINOALKYLPHOSPHONATE N-ACETYLTRANSFERASE-RELATED"/>
    <property type="match status" value="1"/>
</dbReference>
<protein>
    <submittedName>
        <fullName evidence="4">GNAT family N-acetyltransferase</fullName>
    </submittedName>
</protein>
<accession>A0ABW4ER81</accession>
<gene>
    <name evidence="4" type="ORF">ACFSJD_11515</name>
</gene>
<sequence length="159" mass="17316">MFIRPARAEEAGALAALAVRSKGYWPYPAAFLKRFERTLALTPEVVAANDVFVAERDGVVSGFYVLLHRDDLAVLDDLWLEPVEIGRGCGRALFEHAAARAAARGARVLEWEAEPYAVGFYERMGGETVAWVDSPLGRRLPVMRLGLAECAPEGGATTP</sequence>